<accession>A0A9X6YNQ4</accession>
<feature type="domain" description="RES" evidence="1">
    <location>
        <begin position="210"/>
        <end position="363"/>
    </location>
</feature>
<dbReference type="Proteomes" id="UP000220691">
    <property type="component" value="Unassembled WGS sequence"/>
</dbReference>
<comment type="caution">
    <text evidence="2">The sequence shown here is derived from an EMBL/GenBank/DDBJ whole genome shotgun (WGS) entry which is preliminary data.</text>
</comment>
<dbReference type="EMBL" id="NUAN01000043">
    <property type="protein sequence ID" value="PEO00216.1"/>
    <property type="molecule type" value="Genomic_DNA"/>
</dbReference>
<gene>
    <name evidence="2" type="ORF">CN553_07310</name>
</gene>
<reference evidence="2 3" key="1">
    <citation type="submission" date="2017-09" db="EMBL/GenBank/DDBJ databases">
        <title>Large-scale bioinformatics analysis of Bacillus genomes uncovers conserved roles of natural products in bacterial physiology.</title>
        <authorList>
            <consortium name="Agbiome Team Llc"/>
            <person name="Bleich R.M."/>
            <person name="Kirk G.J."/>
            <person name="Santa Maria K.C."/>
            <person name="Allen S.E."/>
            <person name="Farag S."/>
            <person name="Shank E.A."/>
            <person name="Bowers A."/>
        </authorList>
    </citation>
    <scope>NUCLEOTIDE SEQUENCE [LARGE SCALE GENOMIC DNA]</scope>
    <source>
        <strain evidence="2 3">AFS027647</strain>
    </source>
</reference>
<dbReference type="RefSeq" id="WP_098126112.1">
    <property type="nucleotide sequence ID" value="NZ_NUAN01000043.1"/>
</dbReference>
<proteinExistence type="predicted"/>
<organism evidence="2 3">
    <name type="scientific">Bacillus cereus</name>
    <dbReference type="NCBI Taxonomy" id="1396"/>
    <lineage>
        <taxon>Bacteria</taxon>
        <taxon>Bacillati</taxon>
        <taxon>Bacillota</taxon>
        <taxon>Bacilli</taxon>
        <taxon>Bacillales</taxon>
        <taxon>Bacillaceae</taxon>
        <taxon>Bacillus</taxon>
        <taxon>Bacillus cereus group</taxon>
    </lineage>
</organism>
<dbReference type="InterPro" id="IPR041206">
    <property type="entry name" value="HEPN/RES_NTD1"/>
</dbReference>
<evidence type="ECO:0000313" key="2">
    <source>
        <dbReference type="EMBL" id="PEO00216.1"/>
    </source>
</evidence>
<protein>
    <recommendedName>
        <fullName evidence="1">RES domain-containing protein</fullName>
    </recommendedName>
</protein>
<dbReference type="AlphaFoldDB" id="A0A9X6YNQ4"/>
<dbReference type="SMART" id="SM00953">
    <property type="entry name" value="RES"/>
    <property type="match status" value="1"/>
</dbReference>
<dbReference type="Pfam" id="PF18870">
    <property type="entry name" value="HEPN_RES_NTD1"/>
    <property type="match status" value="1"/>
</dbReference>
<evidence type="ECO:0000313" key="3">
    <source>
        <dbReference type="Proteomes" id="UP000220691"/>
    </source>
</evidence>
<evidence type="ECO:0000259" key="1">
    <source>
        <dbReference type="SMART" id="SM00953"/>
    </source>
</evidence>
<dbReference type="InterPro" id="IPR014914">
    <property type="entry name" value="RES_dom"/>
</dbReference>
<sequence length="395" mass="45652">MFCCTNCFNNKYIIEYIESQGEHDNCNYCMSSNVPVIDIAIMGEFIRESLAKAYVNVTTYDIPYHLYEDSAETINEVLRYSECIFSTKIDDNDKCEELMKNLFESIGPSYRDIAQGDIDVWESGEAQIILKDSFYGLYNSDFALNWERFKDVVKHGNRFFDMNGNNSRESMLSIYDCFFALMEVDLEAGALIWRARSNSNGPCNDIQDRSFECGPPPVNYAKSFRMNPDGISYFYGAEDKETCIKEIRAAETDNVVFGQFQTKRSLKLINLSRVPDITPTSIFSDDYDHNMVWAKDFLSLFCAEISSPVDEKDASIEYIPTQILSEYIRSRGYDGVCYHSSFTQKNNYTLFCVREKPDSLYSNWYNGHDPLFPNFMKWLDLVQYEYVKAPCANPS</sequence>
<name>A0A9X6YNQ4_BACCE</name>
<dbReference type="Pfam" id="PF08808">
    <property type="entry name" value="RES"/>
    <property type="match status" value="1"/>
</dbReference>